<evidence type="ECO:0008006" key="4">
    <source>
        <dbReference type="Google" id="ProtNLM"/>
    </source>
</evidence>
<keyword evidence="3" id="KW-1185">Reference proteome</keyword>
<keyword evidence="1" id="KW-0732">Signal</keyword>
<proteinExistence type="predicted"/>
<dbReference type="OrthoDB" id="2019940at2759"/>
<reference evidence="2" key="1">
    <citation type="submission" date="2022-11" db="EMBL/GenBank/DDBJ databases">
        <authorList>
            <person name="Kikuchi T."/>
        </authorList>
    </citation>
    <scope>NUCLEOTIDE SEQUENCE</scope>
    <source>
        <strain evidence="2">PS1010</strain>
    </source>
</reference>
<protein>
    <recommendedName>
        <fullName evidence="4">Sulfotransferase domain-containing protein</fullName>
    </recommendedName>
</protein>
<organism evidence="2 3">
    <name type="scientific">Caenorhabditis angaria</name>
    <dbReference type="NCBI Taxonomy" id="860376"/>
    <lineage>
        <taxon>Eukaryota</taxon>
        <taxon>Metazoa</taxon>
        <taxon>Ecdysozoa</taxon>
        <taxon>Nematoda</taxon>
        <taxon>Chromadorea</taxon>
        <taxon>Rhabditida</taxon>
        <taxon>Rhabditina</taxon>
        <taxon>Rhabditomorpha</taxon>
        <taxon>Rhabditoidea</taxon>
        <taxon>Rhabditidae</taxon>
        <taxon>Peloderinae</taxon>
        <taxon>Caenorhabditis</taxon>
    </lineage>
</organism>
<sequence>MLSKNWANLFLALCCCFFCYQTFNAQKEPLIIEQNEAPMSSSSSELEFIRPYMGHLPPDYLTVPEYNLTACTYRKSMSQMTTNAMCLLYDPKRFLSENHSFNETWKSKRSCKAADKNGFGGFPENLQNTSRYTRFVFIRDPFDRFISFYLDKCLHEKRCYNCEPEDLRCVVKEVYESLLKISRGEQALLTKMLNSSSYMDIHATPTSWVCDFQQFRNVYYIMVIGSSFDERKEPISKFVEILRRKNVPEVYISKIEGNLLTSETHHSTHNSEMRKIAEEKVKNDKIIRDYLHKIYFYDYLVFPEFDRAHLDAPYNMSNSSFDEKYRKDYESLIKSQEFLSKLKN</sequence>
<accession>A0A9P1N701</accession>
<dbReference type="PANTHER" id="PTHR22900:SF9">
    <property type="entry name" value="CARBOHYDRATE SULFOTRANSFERASE-RELATED"/>
    <property type="match status" value="1"/>
</dbReference>
<evidence type="ECO:0000313" key="2">
    <source>
        <dbReference type="EMBL" id="CAI5450117.1"/>
    </source>
</evidence>
<dbReference type="InterPro" id="IPR007669">
    <property type="entry name" value="Chst-1-like"/>
</dbReference>
<feature type="chain" id="PRO_5040515783" description="Sulfotransferase domain-containing protein" evidence="1">
    <location>
        <begin position="26"/>
        <end position="344"/>
    </location>
</feature>
<evidence type="ECO:0000313" key="3">
    <source>
        <dbReference type="Proteomes" id="UP001152747"/>
    </source>
</evidence>
<dbReference type="EMBL" id="CANHGI010000005">
    <property type="protein sequence ID" value="CAI5450117.1"/>
    <property type="molecule type" value="Genomic_DNA"/>
</dbReference>
<dbReference type="AlphaFoldDB" id="A0A9P1N701"/>
<feature type="signal peptide" evidence="1">
    <location>
        <begin position="1"/>
        <end position="25"/>
    </location>
</feature>
<dbReference type="InterPro" id="IPR005331">
    <property type="entry name" value="Sulfotransferase"/>
</dbReference>
<dbReference type="PANTHER" id="PTHR22900">
    <property type="entry name" value="PROTEIN CBG14245-RELATED"/>
    <property type="match status" value="1"/>
</dbReference>
<dbReference type="Pfam" id="PF03567">
    <property type="entry name" value="Sulfotransfer_2"/>
    <property type="match status" value="1"/>
</dbReference>
<dbReference type="GO" id="GO:0050650">
    <property type="term" value="P:chondroitin sulfate proteoglycan biosynthetic process"/>
    <property type="evidence" value="ECO:0007669"/>
    <property type="project" value="InterPro"/>
</dbReference>
<dbReference type="Proteomes" id="UP001152747">
    <property type="component" value="Unassembled WGS sequence"/>
</dbReference>
<dbReference type="GO" id="GO:1902884">
    <property type="term" value="P:positive regulation of response to oxidative stress"/>
    <property type="evidence" value="ECO:0007669"/>
    <property type="project" value="InterPro"/>
</dbReference>
<dbReference type="GO" id="GO:0016020">
    <property type="term" value="C:membrane"/>
    <property type="evidence" value="ECO:0007669"/>
    <property type="project" value="InterPro"/>
</dbReference>
<comment type="caution">
    <text evidence="2">The sequence shown here is derived from an EMBL/GenBank/DDBJ whole genome shotgun (WGS) entry which is preliminary data.</text>
</comment>
<evidence type="ECO:0000256" key="1">
    <source>
        <dbReference type="SAM" id="SignalP"/>
    </source>
</evidence>
<dbReference type="GO" id="GO:0047756">
    <property type="term" value="F:chondroitin 4-sulfotransferase activity"/>
    <property type="evidence" value="ECO:0007669"/>
    <property type="project" value="InterPro"/>
</dbReference>
<gene>
    <name evidence="2" type="ORF">CAMP_LOCUS12754</name>
</gene>
<name>A0A9P1N701_9PELO</name>